<dbReference type="EMBL" id="JARBHB010000007">
    <property type="protein sequence ID" value="KAJ8878738.1"/>
    <property type="molecule type" value="Genomic_DNA"/>
</dbReference>
<name>A0ABQ9H3I1_9NEOP</name>
<organism evidence="2 3">
    <name type="scientific">Dryococelus australis</name>
    <dbReference type="NCBI Taxonomy" id="614101"/>
    <lineage>
        <taxon>Eukaryota</taxon>
        <taxon>Metazoa</taxon>
        <taxon>Ecdysozoa</taxon>
        <taxon>Arthropoda</taxon>
        <taxon>Hexapoda</taxon>
        <taxon>Insecta</taxon>
        <taxon>Pterygota</taxon>
        <taxon>Neoptera</taxon>
        <taxon>Polyneoptera</taxon>
        <taxon>Phasmatodea</taxon>
        <taxon>Verophasmatodea</taxon>
        <taxon>Anareolatae</taxon>
        <taxon>Phasmatidae</taxon>
        <taxon>Eurycanthinae</taxon>
        <taxon>Dryococelus</taxon>
    </lineage>
</organism>
<protein>
    <submittedName>
        <fullName evidence="2">Uncharacterized protein</fullName>
    </submittedName>
</protein>
<keyword evidence="3" id="KW-1185">Reference proteome</keyword>
<proteinExistence type="predicted"/>
<accession>A0ABQ9H3I1</accession>
<comment type="caution">
    <text evidence="2">The sequence shown here is derived from an EMBL/GenBank/DDBJ whole genome shotgun (WGS) entry which is preliminary data.</text>
</comment>
<sequence length="207" mass="22883">MNNLILVVTGVGCPKDAWRTAEVRRDVDEEAADCIGERNGNTRRKYLTTFVTFLACRKCRFEPVVMCNSAMSPTCRIDRRRSGVIRESAMPWQSHVGRGKQPHVLLQLIAWGANPGRGNTLRVTDFPAGTRRYPSSPDITLNETLGWSGAGLQGRGKRDYPEETRRQAASSSTIPTCESPGVNPPRIEPGSPWWEESALATAPPLPH</sequence>
<evidence type="ECO:0000256" key="1">
    <source>
        <dbReference type="SAM" id="MobiDB-lite"/>
    </source>
</evidence>
<feature type="region of interest" description="Disordered" evidence="1">
    <location>
        <begin position="144"/>
        <end position="207"/>
    </location>
</feature>
<dbReference type="Proteomes" id="UP001159363">
    <property type="component" value="Chromosome 6"/>
</dbReference>
<gene>
    <name evidence="2" type="ORF">PR048_019324</name>
</gene>
<reference evidence="2 3" key="1">
    <citation type="submission" date="2023-02" db="EMBL/GenBank/DDBJ databases">
        <title>LHISI_Scaffold_Assembly.</title>
        <authorList>
            <person name="Stuart O.P."/>
            <person name="Cleave R."/>
            <person name="Magrath M.J.L."/>
            <person name="Mikheyev A.S."/>
        </authorList>
    </citation>
    <scope>NUCLEOTIDE SEQUENCE [LARGE SCALE GENOMIC DNA]</scope>
    <source>
        <strain evidence="2">Daus_M_001</strain>
        <tissue evidence="2">Leg muscle</tissue>
    </source>
</reference>
<evidence type="ECO:0000313" key="2">
    <source>
        <dbReference type="EMBL" id="KAJ8878738.1"/>
    </source>
</evidence>
<feature type="compositionally biased region" description="Basic and acidic residues" evidence="1">
    <location>
        <begin position="156"/>
        <end position="166"/>
    </location>
</feature>
<evidence type="ECO:0000313" key="3">
    <source>
        <dbReference type="Proteomes" id="UP001159363"/>
    </source>
</evidence>
<feature type="compositionally biased region" description="Polar residues" evidence="1">
    <location>
        <begin position="167"/>
        <end position="176"/>
    </location>
</feature>